<proteinExistence type="predicted"/>
<organism evidence="1 2">
    <name type="scientific">Panagrolaimus sp. ES5</name>
    <dbReference type="NCBI Taxonomy" id="591445"/>
    <lineage>
        <taxon>Eukaryota</taxon>
        <taxon>Metazoa</taxon>
        <taxon>Ecdysozoa</taxon>
        <taxon>Nematoda</taxon>
        <taxon>Chromadorea</taxon>
        <taxon>Rhabditida</taxon>
        <taxon>Tylenchina</taxon>
        <taxon>Panagrolaimomorpha</taxon>
        <taxon>Panagrolaimoidea</taxon>
        <taxon>Panagrolaimidae</taxon>
        <taxon>Panagrolaimus</taxon>
    </lineage>
</organism>
<sequence>MSTPTSLAATAPKCAICYDIYDQELARAFTASCGHSICAQCEFKLRLSCIKRGIPPQCWICIKPFNGPLYRTFALESSIPRTEKQPFPNPYMSDAEIRQDLVTNPRLYRDTSIEDYTPPYRPTIFEDHPPPYRPTVLSPQPQNSGYIGNPHFDPLPFYQQLYHVPAVATAVVSYINPIDQPQQPHGAVPYCYGYYPAIFNPAWLQHQPNPNGSSGPQ</sequence>
<dbReference type="Proteomes" id="UP000887579">
    <property type="component" value="Unplaced"/>
</dbReference>
<accession>A0AC34F4S5</accession>
<name>A0AC34F4S5_9BILA</name>
<reference evidence="2" key="1">
    <citation type="submission" date="2022-11" db="UniProtKB">
        <authorList>
            <consortium name="WormBaseParasite"/>
        </authorList>
    </citation>
    <scope>IDENTIFICATION</scope>
</reference>
<protein>
    <submittedName>
        <fullName evidence="2">RING-type domain-containing protein</fullName>
    </submittedName>
</protein>
<dbReference type="WBParaSite" id="ES5_v2.g12144.t1">
    <property type="protein sequence ID" value="ES5_v2.g12144.t1"/>
    <property type="gene ID" value="ES5_v2.g12144"/>
</dbReference>
<evidence type="ECO:0000313" key="2">
    <source>
        <dbReference type="WBParaSite" id="ES5_v2.g12144.t1"/>
    </source>
</evidence>
<evidence type="ECO:0000313" key="1">
    <source>
        <dbReference type="Proteomes" id="UP000887579"/>
    </source>
</evidence>